<evidence type="ECO:0000313" key="3">
    <source>
        <dbReference type="Proteomes" id="UP000769157"/>
    </source>
</evidence>
<protein>
    <recommendedName>
        <fullName evidence="4">Transcription activator GCR1-like domain-containing protein</fullName>
    </recommendedName>
</protein>
<reference evidence="2" key="1">
    <citation type="journal article" date="2021" name="Open Biol.">
        <title>Shared evolutionary footprints suggest mitochondrial oxidative damage underlies multiple complex I losses in fungi.</title>
        <authorList>
            <person name="Schikora-Tamarit M.A."/>
            <person name="Marcet-Houben M."/>
            <person name="Nosek J."/>
            <person name="Gabaldon T."/>
        </authorList>
    </citation>
    <scope>NUCLEOTIDE SEQUENCE</scope>
    <source>
        <strain evidence="2">CBS6075</strain>
    </source>
</reference>
<reference evidence="2" key="2">
    <citation type="submission" date="2021-01" db="EMBL/GenBank/DDBJ databases">
        <authorList>
            <person name="Schikora-Tamarit M.A."/>
        </authorList>
    </citation>
    <scope>NUCLEOTIDE SEQUENCE</scope>
    <source>
        <strain evidence="2">CBS6075</strain>
    </source>
</reference>
<gene>
    <name evidence="2" type="ORF">OGAPHI_000937</name>
</gene>
<evidence type="ECO:0000256" key="1">
    <source>
        <dbReference type="SAM" id="Coils"/>
    </source>
</evidence>
<dbReference type="GeneID" id="70232905"/>
<accession>A0A9P8PFQ3</accession>
<feature type="coiled-coil region" evidence="1">
    <location>
        <begin position="81"/>
        <end position="108"/>
    </location>
</feature>
<name>A0A9P8PFQ3_9ASCO</name>
<dbReference type="Proteomes" id="UP000769157">
    <property type="component" value="Unassembled WGS sequence"/>
</dbReference>
<comment type="caution">
    <text evidence="2">The sequence shown here is derived from an EMBL/GenBank/DDBJ whole genome shotgun (WGS) entry which is preliminary data.</text>
</comment>
<evidence type="ECO:0008006" key="4">
    <source>
        <dbReference type="Google" id="ProtNLM"/>
    </source>
</evidence>
<dbReference type="EMBL" id="JAEUBE010000087">
    <property type="protein sequence ID" value="KAH3670422.1"/>
    <property type="molecule type" value="Genomic_DNA"/>
</dbReference>
<evidence type="ECO:0000313" key="2">
    <source>
        <dbReference type="EMBL" id="KAH3670422.1"/>
    </source>
</evidence>
<dbReference type="RefSeq" id="XP_046063847.1">
    <property type="nucleotide sequence ID" value="XM_046209086.1"/>
</dbReference>
<dbReference type="AlphaFoldDB" id="A0A9P8PFQ3"/>
<keyword evidence="3" id="KW-1185">Reference proteome</keyword>
<keyword evidence="1" id="KW-0175">Coiled coil</keyword>
<proteinExistence type="predicted"/>
<organism evidence="2 3">
    <name type="scientific">Ogataea philodendri</name>
    <dbReference type="NCBI Taxonomy" id="1378263"/>
    <lineage>
        <taxon>Eukaryota</taxon>
        <taxon>Fungi</taxon>
        <taxon>Dikarya</taxon>
        <taxon>Ascomycota</taxon>
        <taxon>Saccharomycotina</taxon>
        <taxon>Pichiomycetes</taxon>
        <taxon>Pichiales</taxon>
        <taxon>Pichiaceae</taxon>
        <taxon>Ogataea</taxon>
    </lineage>
</organism>
<sequence length="260" mass="29616">MDDRIDTLTEQISGLEHDVENEQFWDRVGAVLDDVFAQQKALVIQRLRQELKQRTAECRSRLDGIGQQQLRIKEMLSLGQVLETENTIESKVQELRRLKLQLGRLQREYKPELKPGRAKITSRAGRAAEIPDSVRNYRLPRGPRQNKSLSVRQLYEAWFVGNASTPDKMPIRTLLQQYPQWSSTETTYFNRLQRVARLLELVAGEEGDVAGAVARVEAYMAKEKIPGINALSDQCSKQKGAPGMAQVVERVRETKGSELN</sequence>
<dbReference type="OrthoDB" id="3989439at2759"/>